<keyword evidence="4" id="KW-1185">Reference proteome</keyword>
<evidence type="ECO:0000256" key="1">
    <source>
        <dbReference type="SAM" id="MobiDB-lite"/>
    </source>
</evidence>
<comment type="caution">
    <text evidence="3">The sequence shown here is derived from an EMBL/GenBank/DDBJ whole genome shotgun (WGS) entry which is preliminary data.</text>
</comment>
<dbReference type="Proteomes" id="UP001219525">
    <property type="component" value="Unassembled WGS sequence"/>
</dbReference>
<reference evidence="3" key="1">
    <citation type="submission" date="2023-03" db="EMBL/GenBank/DDBJ databases">
        <title>Massive genome expansion in bonnet fungi (Mycena s.s.) driven by repeated elements and novel gene families across ecological guilds.</title>
        <authorList>
            <consortium name="Lawrence Berkeley National Laboratory"/>
            <person name="Harder C.B."/>
            <person name="Miyauchi S."/>
            <person name="Viragh M."/>
            <person name="Kuo A."/>
            <person name="Thoen E."/>
            <person name="Andreopoulos B."/>
            <person name="Lu D."/>
            <person name="Skrede I."/>
            <person name="Drula E."/>
            <person name="Henrissat B."/>
            <person name="Morin E."/>
            <person name="Kohler A."/>
            <person name="Barry K."/>
            <person name="LaButti K."/>
            <person name="Morin E."/>
            <person name="Salamov A."/>
            <person name="Lipzen A."/>
            <person name="Mereny Z."/>
            <person name="Hegedus B."/>
            <person name="Baldrian P."/>
            <person name="Stursova M."/>
            <person name="Weitz H."/>
            <person name="Taylor A."/>
            <person name="Grigoriev I.V."/>
            <person name="Nagy L.G."/>
            <person name="Martin F."/>
            <person name="Kauserud H."/>
        </authorList>
    </citation>
    <scope>NUCLEOTIDE SEQUENCE</scope>
    <source>
        <strain evidence="3">9144</strain>
    </source>
</reference>
<name>A0AAD6V4A4_9AGAR</name>
<organism evidence="3 4">
    <name type="scientific">Mycena pura</name>
    <dbReference type="NCBI Taxonomy" id="153505"/>
    <lineage>
        <taxon>Eukaryota</taxon>
        <taxon>Fungi</taxon>
        <taxon>Dikarya</taxon>
        <taxon>Basidiomycota</taxon>
        <taxon>Agaricomycotina</taxon>
        <taxon>Agaricomycetes</taxon>
        <taxon>Agaricomycetidae</taxon>
        <taxon>Agaricales</taxon>
        <taxon>Marasmiineae</taxon>
        <taxon>Mycenaceae</taxon>
        <taxon>Mycena</taxon>
    </lineage>
</organism>
<feature type="transmembrane region" description="Helical" evidence="2">
    <location>
        <begin position="54"/>
        <end position="78"/>
    </location>
</feature>
<feature type="compositionally biased region" description="Low complexity" evidence="1">
    <location>
        <begin position="170"/>
        <end position="179"/>
    </location>
</feature>
<sequence>MARPTARAIDPRSITPIPTATPGVSASNIVTASHSARPSPTPKLKSDREHDVPVGLIVGVAIAIVLAIASLFFVRWLFVRRARRRASGNVPAAATAPRSSIAKQSLSASPQMQTQTQSYPPQPPPHGYPDNATRAFASSPSMPTAPAPQSSEHNAVELGMYPPPQGSPGSGSWSAAFSPKARTGTEPGRDSTPADRQAFLAAELRAAQVQLERGGPGVDKKAAKARIRALEERQQSAWALGLE</sequence>
<keyword evidence="2" id="KW-1133">Transmembrane helix</keyword>
<evidence type="ECO:0000313" key="3">
    <source>
        <dbReference type="EMBL" id="KAJ7201913.1"/>
    </source>
</evidence>
<keyword evidence="2" id="KW-0812">Transmembrane</keyword>
<dbReference type="AlphaFoldDB" id="A0AAD6V4A4"/>
<keyword evidence="2" id="KW-0472">Membrane</keyword>
<feature type="region of interest" description="Disordered" evidence="1">
    <location>
        <begin position="1"/>
        <end position="48"/>
    </location>
</feature>
<feature type="region of interest" description="Disordered" evidence="1">
    <location>
        <begin position="87"/>
        <end position="197"/>
    </location>
</feature>
<feature type="compositionally biased region" description="Low complexity" evidence="1">
    <location>
        <begin position="135"/>
        <end position="151"/>
    </location>
</feature>
<dbReference type="EMBL" id="JARJCW010000057">
    <property type="protein sequence ID" value="KAJ7201913.1"/>
    <property type="molecule type" value="Genomic_DNA"/>
</dbReference>
<feature type="compositionally biased region" description="Polar residues" evidence="1">
    <location>
        <begin position="97"/>
        <end position="108"/>
    </location>
</feature>
<evidence type="ECO:0000313" key="4">
    <source>
        <dbReference type="Proteomes" id="UP001219525"/>
    </source>
</evidence>
<feature type="compositionally biased region" description="Polar residues" evidence="1">
    <location>
        <begin position="16"/>
        <end position="38"/>
    </location>
</feature>
<gene>
    <name evidence="3" type="ORF">GGX14DRAFT_655256</name>
</gene>
<evidence type="ECO:0000256" key="2">
    <source>
        <dbReference type="SAM" id="Phobius"/>
    </source>
</evidence>
<accession>A0AAD6V4A4</accession>
<proteinExistence type="predicted"/>
<feature type="compositionally biased region" description="Low complexity" evidence="1">
    <location>
        <begin position="109"/>
        <end position="119"/>
    </location>
</feature>
<protein>
    <submittedName>
        <fullName evidence="3">Uncharacterized protein</fullName>
    </submittedName>
</protein>